<feature type="transmembrane region" description="Helical" evidence="2">
    <location>
        <begin position="62"/>
        <end position="80"/>
    </location>
</feature>
<evidence type="ECO:0000256" key="2">
    <source>
        <dbReference type="SAM" id="Phobius"/>
    </source>
</evidence>
<accession>A0A2G5HEN0</accession>
<organism evidence="3 5">
    <name type="scientific">Cercospora beticola</name>
    <name type="common">Sugarbeet leaf spot fungus</name>
    <dbReference type="NCBI Taxonomy" id="122368"/>
    <lineage>
        <taxon>Eukaryota</taxon>
        <taxon>Fungi</taxon>
        <taxon>Dikarya</taxon>
        <taxon>Ascomycota</taxon>
        <taxon>Pezizomycotina</taxon>
        <taxon>Dothideomycetes</taxon>
        <taxon>Dothideomycetidae</taxon>
        <taxon>Mycosphaerellales</taxon>
        <taxon>Mycosphaerellaceae</taxon>
        <taxon>Cercospora</taxon>
    </lineage>
</organism>
<keyword evidence="6" id="KW-1185">Reference proteome</keyword>
<name>A0A2G5HEN0_CERBT</name>
<keyword evidence="2" id="KW-0472">Membrane</keyword>
<reference evidence="3 5" key="1">
    <citation type="submission" date="2015-10" db="EMBL/GenBank/DDBJ databases">
        <title>The cercosporin biosynthetic gene cluster was horizontally transferred to several fungal lineages and shown to be expanded in Cercospora beticola based on microsynteny with recipient genomes.</title>
        <authorList>
            <person name="De Jonge R."/>
            <person name="Ebert M.K."/>
            <person name="Suttle J.C."/>
            <person name="Jurick Ii W.M."/>
            <person name="Secor G.A."/>
            <person name="Thomma B.P."/>
            <person name="Van De Peer Y."/>
            <person name="Bolton M.D."/>
        </authorList>
    </citation>
    <scope>NUCLEOTIDE SEQUENCE [LARGE SCALE GENOMIC DNA]</scope>
    <source>
        <strain evidence="3 5">09-40</strain>
    </source>
</reference>
<dbReference type="AlphaFoldDB" id="A0A2G5HEN0"/>
<dbReference type="OrthoDB" id="2392789at2759"/>
<proteinExistence type="predicted"/>
<gene>
    <name evidence="3" type="ORF">CB0940_11322</name>
    <name evidence="4" type="ORF">RHO25_012826</name>
</gene>
<evidence type="ECO:0000313" key="3">
    <source>
        <dbReference type="EMBL" id="PIA91010.1"/>
    </source>
</evidence>
<evidence type="ECO:0000313" key="4">
    <source>
        <dbReference type="EMBL" id="WPB08162.1"/>
    </source>
</evidence>
<sequence length="568" mass="63396">MRDRRNTTLSMSSNDSAHSTPTRTSNDVYDEKKFDDFPDSPILPAPATTKENSSRPRTGKAMAAKLVLVVCGLLMLWRYLCGSWMYTAAIPEQTEAQRQSQADMEWIAANALPEEPTALVVADPVGTSKWTISIPHNYSFPLPNHYYKDICSQGDTMRRGLTNDAGFAGGQHWWHRNGYFAKDSTYLDIEEAENLGALPKTKADVSNVCETSMTFVLDDEEASFGKSLLLLWMSYGLAKQEGRAFFIDDSTWAWGKYSSYFRPPPMPNCARPPPHQMIPCPQSAKHVVVSSATATWTFGSAFEKEFRSMHRHGVAAQHRIFQLARTGYKALFELTGEDALYFSSRMAQLQDDAAKHHSSIVSMQIRRGDLHPFEYEYSRDYLPLERYADGARSLLQSIHDKGSESNELNAAESPLVLASDDPGIISSTELEQAIAPYNVQRAQQRIQLATKDTLDHTSPRRSQRAPGSAYIKHVDENTGWEGGFFSGLFFSLGGGKDGSRDQAIQMRQFVGRAYVLDLAILGASDGVVCAISSATCRAAAVMMGWDAVREKRWLNVDDGRSWSWNGRR</sequence>
<evidence type="ECO:0000313" key="6">
    <source>
        <dbReference type="Proteomes" id="UP001302367"/>
    </source>
</evidence>
<keyword evidence="2" id="KW-0812">Transmembrane</keyword>
<dbReference type="EMBL" id="CP134192">
    <property type="protein sequence ID" value="WPB08162.1"/>
    <property type="molecule type" value="Genomic_DNA"/>
</dbReference>
<feature type="compositionally biased region" description="Polar residues" evidence="1">
    <location>
        <begin position="7"/>
        <end position="27"/>
    </location>
</feature>
<dbReference type="GO" id="GO:0006487">
    <property type="term" value="P:protein N-linked glycosylation"/>
    <property type="evidence" value="ECO:0007669"/>
    <property type="project" value="TreeGrafter"/>
</dbReference>
<dbReference type="Proteomes" id="UP000230605">
    <property type="component" value="Chromosome 9"/>
</dbReference>
<dbReference type="PANTHER" id="PTHR13132">
    <property type="entry name" value="ALPHA- 1,6 -FUCOSYLTRANSFERASE"/>
    <property type="match status" value="1"/>
</dbReference>
<dbReference type="Proteomes" id="UP001302367">
    <property type="component" value="Chromosome 9"/>
</dbReference>
<dbReference type="GO" id="GO:0046921">
    <property type="term" value="F:alpha-(1-&gt;6)-fucosyltransferase activity"/>
    <property type="evidence" value="ECO:0007669"/>
    <property type="project" value="TreeGrafter"/>
</dbReference>
<feature type="region of interest" description="Disordered" evidence="1">
    <location>
        <begin position="1"/>
        <end position="58"/>
    </location>
</feature>
<dbReference type="PANTHER" id="PTHR13132:SF29">
    <property type="entry name" value="ALPHA-(1,6)-FUCOSYLTRANSFERASE"/>
    <property type="match status" value="1"/>
</dbReference>
<evidence type="ECO:0000313" key="5">
    <source>
        <dbReference type="Proteomes" id="UP000230605"/>
    </source>
</evidence>
<dbReference type="EMBL" id="LKMD01000107">
    <property type="protein sequence ID" value="PIA91010.1"/>
    <property type="molecule type" value="Genomic_DNA"/>
</dbReference>
<protein>
    <submittedName>
        <fullName evidence="3">Uncharacterized protein</fullName>
    </submittedName>
</protein>
<evidence type="ECO:0000256" key="1">
    <source>
        <dbReference type="SAM" id="MobiDB-lite"/>
    </source>
</evidence>
<keyword evidence="2" id="KW-1133">Transmembrane helix</keyword>
<reference evidence="4 6" key="2">
    <citation type="submission" date="2023-09" db="EMBL/GenBank/DDBJ databases">
        <title>Complete-Gapless Cercospora beticola genome.</title>
        <authorList>
            <person name="Wyatt N.A."/>
            <person name="Spanner R.E."/>
            <person name="Bolton M.D."/>
        </authorList>
    </citation>
    <scope>NUCLEOTIDE SEQUENCE [LARGE SCALE GENOMIC DNA]</scope>
    <source>
        <strain evidence="4">Cb09-40</strain>
    </source>
</reference>